<evidence type="ECO:0000256" key="4">
    <source>
        <dbReference type="ARBA" id="ARBA00022597"/>
    </source>
</evidence>
<dbReference type="EMBL" id="CADEBC010000570">
    <property type="protein sequence ID" value="CAB3255169.1"/>
    <property type="molecule type" value="Genomic_DNA"/>
</dbReference>
<feature type="transmembrane region" description="Helical" evidence="8">
    <location>
        <begin position="137"/>
        <end position="156"/>
    </location>
</feature>
<evidence type="ECO:0000256" key="1">
    <source>
        <dbReference type="ARBA" id="ARBA00004651"/>
    </source>
</evidence>
<dbReference type="GO" id="GO:0022857">
    <property type="term" value="F:transmembrane transporter activity"/>
    <property type="evidence" value="ECO:0007669"/>
    <property type="project" value="InterPro"/>
</dbReference>
<keyword evidence="11" id="KW-1185">Reference proteome</keyword>
<feature type="transmembrane region" description="Helical" evidence="8">
    <location>
        <begin position="294"/>
        <end position="315"/>
    </location>
</feature>
<feature type="transmembrane region" description="Helical" evidence="8">
    <location>
        <begin position="392"/>
        <end position="409"/>
    </location>
</feature>
<organism evidence="10 11">
    <name type="scientific">Arctia plantaginis</name>
    <name type="common">Wood tiger moth</name>
    <name type="synonym">Phalaena plantaginis</name>
    <dbReference type="NCBI Taxonomy" id="874455"/>
    <lineage>
        <taxon>Eukaryota</taxon>
        <taxon>Metazoa</taxon>
        <taxon>Ecdysozoa</taxon>
        <taxon>Arthropoda</taxon>
        <taxon>Hexapoda</taxon>
        <taxon>Insecta</taxon>
        <taxon>Pterygota</taxon>
        <taxon>Neoptera</taxon>
        <taxon>Endopterygota</taxon>
        <taxon>Lepidoptera</taxon>
        <taxon>Glossata</taxon>
        <taxon>Ditrysia</taxon>
        <taxon>Noctuoidea</taxon>
        <taxon>Erebidae</taxon>
        <taxon>Arctiinae</taxon>
        <taxon>Arctia</taxon>
    </lineage>
</organism>
<keyword evidence="2" id="KW-0813">Transport</keyword>
<dbReference type="Gene3D" id="1.20.1250.20">
    <property type="entry name" value="MFS general substrate transporter like domains"/>
    <property type="match status" value="1"/>
</dbReference>
<proteinExistence type="predicted"/>
<feature type="transmembrane region" description="Helical" evidence="8">
    <location>
        <begin position="52"/>
        <end position="72"/>
    </location>
</feature>
<comment type="caution">
    <text evidence="10">The sequence shown here is derived from an EMBL/GenBank/DDBJ whole genome shotgun (WGS) entry which is preliminary data.</text>
</comment>
<accession>A0A8S1B8F7</accession>
<dbReference type="OrthoDB" id="6133115at2759"/>
<feature type="transmembrane region" description="Helical" evidence="8">
    <location>
        <begin position="421"/>
        <end position="443"/>
    </location>
</feature>
<evidence type="ECO:0000256" key="3">
    <source>
        <dbReference type="ARBA" id="ARBA00022475"/>
    </source>
</evidence>
<dbReference type="InterPro" id="IPR020846">
    <property type="entry name" value="MFS_dom"/>
</dbReference>
<dbReference type="InterPro" id="IPR050549">
    <property type="entry name" value="MFS_Trehalose_Transporter"/>
</dbReference>
<dbReference type="Pfam" id="PF00083">
    <property type="entry name" value="Sugar_tr"/>
    <property type="match status" value="1"/>
</dbReference>
<feature type="transmembrane region" description="Helical" evidence="8">
    <location>
        <begin position="104"/>
        <end position="125"/>
    </location>
</feature>
<evidence type="ECO:0000256" key="7">
    <source>
        <dbReference type="ARBA" id="ARBA00023136"/>
    </source>
</evidence>
<feature type="transmembrane region" description="Helical" evidence="8">
    <location>
        <begin position="12"/>
        <end position="32"/>
    </location>
</feature>
<feature type="transmembrane region" description="Helical" evidence="8">
    <location>
        <begin position="79"/>
        <end position="98"/>
    </location>
</feature>
<keyword evidence="3" id="KW-1003">Cell membrane</keyword>
<dbReference type="GO" id="GO:0005886">
    <property type="term" value="C:plasma membrane"/>
    <property type="evidence" value="ECO:0007669"/>
    <property type="project" value="UniProtKB-SubCell"/>
</dbReference>
<feature type="transmembrane region" description="Helical" evidence="8">
    <location>
        <begin position="253"/>
        <end position="274"/>
    </location>
</feature>
<dbReference type="SUPFAM" id="SSF103473">
    <property type="entry name" value="MFS general substrate transporter"/>
    <property type="match status" value="1"/>
</dbReference>
<feature type="transmembrane region" description="Helical" evidence="8">
    <location>
        <begin position="162"/>
        <end position="183"/>
    </location>
</feature>
<feature type="transmembrane region" description="Helical" evidence="8">
    <location>
        <begin position="322"/>
        <end position="344"/>
    </location>
</feature>
<evidence type="ECO:0000313" key="11">
    <source>
        <dbReference type="Proteomes" id="UP000494106"/>
    </source>
</evidence>
<evidence type="ECO:0000313" key="10">
    <source>
        <dbReference type="EMBL" id="CAB3255169.1"/>
    </source>
</evidence>
<keyword evidence="7 8" id="KW-0472">Membrane</keyword>
<dbReference type="PROSITE" id="PS00216">
    <property type="entry name" value="SUGAR_TRANSPORT_1"/>
    <property type="match status" value="1"/>
</dbReference>
<dbReference type="PANTHER" id="PTHR48021:SF68">
    <property type="entry name" value="MAJOR FACILITATOR SUPERFAMILY (MFS) PROFILE DOMAIN-CONTAINING PROTEIN"/>
    <property type="match status" value="1"/>
</dbReference>
<dbReference type="Proteomes" id="UP000494106">
    <property type="component" value="Unassembled WGS sequence"/>
</dbReference>
<dbReference type="AlphaFoldDB" id="A0A8S1B8F7"/>
<dbReference type="InterPro" id="IPR005829">
    <property type="entry name" value="Sugar_transporter_CS"/>
</dbReference>
<evidence type="ECO:0000256" key="5">
    <source>
        <dbReference type="ARBA" id="ARBA00022692"/>
    </source>
</evidence>
<gene>
    <name evidence="10" type="ORF">APLA_LOCUS14750</name>
</gene>
<dbReference type="PROSITE" id="PS50850">
    <property type="entry name" value="MFS"/>
    <property type="match status" value="1"/>
</dbReference>
<feature type="transmembrane region" description="Helical" evidence="8">
    <location>
        <begin position="356"/>
        <end position="380"/>
    </location>
</feature>
<dbReference type="InterPro" id="IPR036259">
    <property type="entry name" value="MFS_trans_sf"/>
</dbReference>
<evidence type="ECO:0000256" key="6">
    <source>
        <dbReference type="ARBA" id="ARBA00022989"/>
    </source>
</evidence>
<keyword evidence="6 8" id="KW-1133">Transmembrane helix</keyword>
<comment type="subcellular location">
    <subcellularLocation>
        <location evidence="1">Cell membrane</location>
        <topology evidence="1">Multi-pass membrane protein</topology>
    </subcellularLocation>
</comment>
<feature type="domain" description="Major facilitator superfamily (MFS) profile" evidence="9">
    <location>
        <begin position="11"/>
        <end position="447"/>
    </location>
</feature>
<protein>
    <recommendedName>
        <fullName evidence="9">Major facilitator superfamily (MFS) profile domain-containing protein</fullName>
    </recommendedName>
</protein>
<dbReference type="InterPro" id="IPR005828">
    <property type="entry name" value="MFS_sugar_transport-like"/>
</dbReference>
<reference evidence="10 11" key="1">
    <citation type="submission" date="2020-04" db="EMBL/GenBank/DDBJ databases">
        <authorList>
            <person name="Wallbank WR R."/>
            <person name="Pardo Diaz C."/>
            <person name="Kozak K."/>
            <person name="Martin S."/>
            <person name="Jiggins C."/>
            <person name="Moest M."/>
            <person name="Warren A I."/>
            <person name="Byers J.R.P. K."/>
            <person name="Montejo-Kovacevich G."/>
            <person name="Yen C E."/>
        </authorList>
    </citation>
    <scope>NUCLEOTIDE SEQUENCE [LARGE SCALE GENOMIC DNA]</scope>
</reference>
<name>A0A8S1B8F7_ARCPL</name>
<evidence type="ECO:0000256" key="8">
    <source>
        <dbReference type="SAM" id="Phobius"/>
    </source>
</evidence>
<dbReference type="PANTHER" id="PTHR48021">
    <property type="match status" value="1"/>
</dbReference>
<evidence type="ECO:0000259" key="9">
    <source>
        <dbReference type="PROSITE" id="PS50850"/>
    </source>
</evidence>
<keyword evidence="5 8" id="KW-0812">Transmembrane</keyword>
<keyword evidence="4" id="KW-0762">Sugar transport</keyword>
<sequence>MKTPLIRQTWTMSAVLINMFAQGIMLSYPTSLLPALNQHDSPIKTDLNTSSWLGSILAVSSIPGFLLSSVFMDLYGRKITHAVAILPGIAGWLLIYFAEDVKTLMIGRFLGGLTSSGTVSLGAIVVGEYTSPKYRGVFLYLKNATVCIGAMLVHILSQYLHWRTIALVALVPLFVALIIIYTWPESPAWLASTHQHEQSEKVFYWLRGYNEDARKEFQAMIEAEEAKLLKLTSKVKCSERIKDFFRKFRRRDFLKPFMIMVLATSVLEMSGRHVFPSYALQIMTAITGETTHSFYYALGIDIMITASALIALFLVKIMTRRTLLFSTGFAAVVILMLVSLYLFLISKGLIANGKMWISIALLISYFFLANFGCAPIPLALVGEVFPLAHRGVGSALSGIWISICLMAALKSTPHLMVNLGIHGLFAVNSSVMGISLFILYFILPETKDRTLQEIEYYFNHGKFPNAENEDTEANIKMIPD</sequence>
<evidence type="ECO:0000256" key="2">
    <source>
        <dbReference type="ARBA" id="ARBA00022448"/>
    </source>
</evidence>
<dbReference type="FunFam" id="1.20.1250.20:FF:000218">
    <property type="entry name" value="facilitated trehalose transporter Tret1"/>
    <property type="match status" value="1"/>
</dbReference>